<evidence type="ECO:0000313" key="4">
    <source>
        <dbReference type="Proteomes" id="UP000006286"/>
    </source>
</evidence>
<evidence type="ECO:0000259" key="2">
    <source>
        <dbReference type="Pfam" id="PF00248"/>
    </source>
</evidence>
<dbReference type="SUPFAM" id="SSF51430">
    <property type="entry name" value="NAD(P)-linked oxidoreductase"/>
    <property type="match status" value="1"/>
</dbReference>
<keyword evidence="1" id="KW-0560">Oxidoreductase</keyword>
<dbReference type="OrthoDB" id="9772407at2"/>
<protein>
    <submittedName>
        <fullName evidence="3">Aldo/keto reductase</fullName>
    </submittedName>
</protein>
<dbReference type="KEGG" id="adi:B5T_02771"/>
<evidence type="ECO:0000313" key="3">
    <source>
        <dbReference type="EMBL" id="AFT71039.1"/>
    </source>
</evidence>
<dbReference type="InterPro" id="IPR023210">
    <property type="entry name" value="NADP_OxRdtase_dom"/>
</dbReference>
<gene>
    <name evidence="3" type="ordered locus">B5T_02771</name>
</gene>
<evidence type="ECO:0000256" key="1">
    <source>
        <dbReference type="ARBA" id="ARBA00023002"/>
    </source>
</evidence>
<name>K0CBU6_ALCDB</name>
<dbReference type="Pfam" id="PF00248">
    <property type="entry name" value="Aldo_ket_red"/>
    <property type="match status" value="1"/>
</dbReference>
<organism evidence="3 4">
    <name type="scientific">Alcanivorax dieselolei (strain DSM 16502 / CGMCC 1.3690 / MCCC 1A00001 / B-5)</name>
    <name type="common">Alloalcanivorax dieselolei</name>
    <dbReference type="NCBI Taxonomy" id="930169"/>
    <lineage>
        <taxon>Bacteria</taxon>
        <taxon>Pseudomonadati</taxon>
        <taxon>Pseudomonadota</taxon>
        <taxon>Gammaproteobacteria</taxon>
        <taxon>Oceanospirillales</taxon>
        <taxon>Alcanivoracaceae</taxon>
        <taxon>Alloalcanivorax</taxon>
    </lineage>
</organism>
<dbReference type="InterPro" id="IPR036812">
    <property type="entry name" value="NAD(P)_OxRdtase_dom_sf"/>
</dbReference>
<accession>K0CBU6</accession>
<dbReference type="PANTHER" id="PTHR43364">
    <property type="entry name" value="NADH-SPECIFIC METHYLGLYOXAL REDUCTASE-RELATED"/>
    <property type="match status" value="1"/>
</dbReference>
<dbReference type="HOGENOM" id="CLU_023205_2_3_6"/>
<dbReference type="RefSeq" id="WP_014995105.1">
    <property type="nucleotide sequence ID" value="NC_018691.1"/>
</dbReference>
<dbReference type="Proteomes" id="UP000006286">
    <property type="component" value="Chromosome"/>
</dbReference>
<reference evidence="3 4" key="1">
    <citation type="journal article" date="2012" name="J. Bacteriol.">
        <title>Complete genome sequence of Alcanivorax dieselolei type strain B5.</title>
        <authorList>
            <person name="Lai Q."/>
            <person name="Li W."/>
            <person name="Shao Z."/>
        </authorList>
    </citation>
    <scope>NUCLEOTIDE SEQUENCE [LARGE SCALE GENOMIC DNA]</scope>
    <source>
        <strain evidence="4">DSM 16502 / CGMCC 1.3690 / B-5</strain>
    </source>
</reference>
<dbReference type="InterPro" id="IPR020471">
    <property type="entry name" value="AKR"/>
</dbReference>
<keyword evidence="4" id="KW-1185">Reference proteome</keyword>
<sequence length="317" mass="34266">MTNGNLKIPTVALGTWAWGDSGEVGTGYFGSSLTQVGLEEIADRAHTAGFSLWDTAVVYGAGRSENVLGEILKRLARSDYQLSTKFTPQAAGIGAYPVAEMLEQSLARLGTDYIDLYWIHNPADVPRWTPHLIPLLKSGKVKHVGVSNHNLSEIELANRILGEAGFRVEAVQNHYSLLYRSAERAGILNYCRKQDIPFFAYMVLEQGALSGGYGPENPLPAGSNRAETYNGMLPQLKALTDKLALIGQMQGAAAPDVATAWAIAKGATPIVGVTKPHHVDGLVRAGRITLSPDEIAELEGLADAAEVDTRGWWEQRM</sequence>
<dbReference type="InterPro" id="IPR050523">
    <property type="entry name" value="AKR_Detox_Biosynth"/>
</dbReference>
<feature type="domain" description="NADP-dependent oxidoreductase" evidence="2">
    <location>
        <begin position="11"/>
        <end position="301"/>
    </location>
</feature>
<dbReference type="STRING" id="930169.B5T_02771"/>
<dbReference type="GO" id="GO:0016491">
    <property type="term" value="F:oxidoreductase activity"/>
    <property type="evidence" value="ECO:0007669"/>
    <property type="project" value="UniProtKB-KW"/>
</dbReference>
<proteinExistence type="predicted"/>
<dbReference type="PRINTS" id="PR00069">
    <property type="entry name" value="ALDKETRDTASE"/>
</dbReference>
<dbReference type="AlphaFoldDB" id="K0CBU6"/>
<dbReference type="EMBL" id="CP003466">
    <property type="protein sequence ID" value="AFT71039.1"/>
    <property type="molecule type" value="Genomic_DNA"/>
</dbReference>
<dbReference type="PANTHER" id="PTHR43364:SF4">
    <property type="entry name" value="NAD(P)-LINKED OXIDOREDUCTASE SUPERFAMILY PROTEIN"/>
    <property type="match status" value="1"/>
</dbReference>
<dbReference type="Gene3D" id="3.20.20.100">
    <property type="entry name" value="NADP-dependent oxidoreductase domain"/>
    <property type="match status" value="1"/>
</dbReference>
<dbReference type="eggNOG" id="COG0667">
    <property type="taxonomic scope" value="Bacteria"/>
</dbReference>
<dbReference type="CDD" id="cd19103">
    <property type="entry name" value="AKR_unchar"/>
    <property type="match status" value="1"/>
</dbReference>